<dbReference type="Pfam" id="PF07716">
    <property type="entry name" value="bZIP_2"/>
    <property type="match status" value="1"/>
</dbReference>
<feature type="compositionally biased region" description="Polar residues" evidence="1">
    <location>
        <begin position="88"/>
        <end position="100"/>
    </location>
</feature>
<feature type="compositionally biased region" description="Low complexity" evidence="1">
    <location>
        <begin position="45"/>
        <end position="55"/>
    </location>
</feature>
<name>A0A067TUN4_GALM3</name>
<protein>
    <recommendedName>
        <fullName evidence="2">BZIP domain-containing protein</fullName>
    </recommendedName>
</protein>
<evidence type="ECO:0000313" key="3">
    <source>
        <dbReference type="EMBL" id="KDR86032.1"/>
    </source>
</evidence>
<sequence length="202" mass="23194">MQSTMSKEELVDQYNLATISSLFEMPSMNGVPDYGNVSASPNVHSRSISSESGSSLVEQAHPMRTHPSLSGYTRTRATPDGYIPHDAPTQQRRYLTSSATSRKEVPSYIAARRRAPAQSDEEDELAEEPLHENATDQERIEYKRRQNTLAARRSRRRRLAQFQKLEEDVVRLTREKDIWKERALMMERMLSTHGLPCPNFDR</sequence>
<dbReference type="Proteomes" id="UP000027222">
    <property type="component" value="Unassembled WGS sequence"/>
</dbReference>
<feature type="compositionally biased region" description="Basic and acidic residues" evidence="1">
    <location>
        <begin position="128"/>
        <end position="138"/>
    </location>
</feature>
<dbReference type="AlphaFoldDB" id="A0A067TUN4"/>
<dbReference type="EMBL" id="KL142367">
    <property type="protein sequence ID" value="KDR86032.1"/>
    <property type="molecule type" value="Genomic_DNA"/>
</dbReference>
<feature type="domain" description="BZIP" evidence="2">
    <location>
        <begin position="143"/>
        <end position="157"/>
    </location>
</feature>
<reference evidence="4" key="1">
    <citation type="journal article" date="2014" name="Proc. Natl. Acad. Sci. U.S.A.">
        <title>Extensive sampling of basidiomycete genomes demonstrates inadequacy of the white-rot/brown-rot paradigm for wood decay fungi.</title>
        <authorList>
            <person name="Riley R."/>
            <person name="Salamov A.A."/>
            <person name="Brown D.W."/>
            <person name="Nagy L.G."/>
            <person name="Floudas D."/>
            <person name="Held B.W."/>
            <person name="Levasseur A."/>
            <person name="Lombard V."/>
            <person name="Morin E."/>
            <person name="Otillar R."/>
            <person name="Lindquist E.A."/>
            <person name="Sun H."/>
            <person name="LaButti K.M."/>
            <person name="Schmutz J."/>
            <person name="Jabbour D."/>
            <person name="Luo H."/>
            <person name="Baker S.E."/>
            <person name="Pisabarro A.G."/>
            <person name="Walton J.D."/>
            <person name="Blanchette R.A."/>
            <person name="Henrissat B."/>
            <person name="Martin F."/>
            <person name="Cullen D."/>
            <person name="Hibbett D.S."/>
            <person name="Grigoriev I.V."/>
        </authorList>
    </citation>
    <scope>NUCLEOTIDE SEQUENCE [LARGE SCALE GENOMIC DNA]</scope>
    <source>
        <strain evidence="4">CBS 339.88</strain>
    </source>
</reference>
<dbReference type="SUPFAM" id="SSF57959">
    <property type="entry name" value="Leucine zipper domain"/>
    <property type="match status" value="1"/>
</dbReference>
<dbReference type="HOGENOM" id="CLU_1305003_0_0_1"/>
<dbReference type="Gene3D" id="3.30.160.60">
    <property type="entry name" value="Classic Zinc Finger"/>
    <property type="match status" value="1"/>
</dbReference>
<evidence type="ECO:0000313" key="4">
    <source>
        <dbReference type="Proteomes" id="UP000027222"/>
    </source>
</evidence>
<gene>
    <name evidence="3" type="ORF">GALMADRAFT_399389</name>
</gene>
<dbReference type="PROSITE" id="PS00036">
    <property type="entry name" value="BZIP_BASIC"/>
    <property type="match status" value="1"/>
</dbReference>
<dbReference type="STRING" id="685588.A0A067TUN4"/>
<dbReference type="InterPro" id="IPR004827">
    <property type="entry name" value="bZIP"/>
</dbReference>
<evidence type="ECO:0000259" key="2">
    <source>
        <dbReference type="PROSITE" id="PS00036"/>
    </source>
</evidence>
<accession>A0A067TUN4</accession>
<dbReference type="GO" id="GO:0003700">
    <property type="term" value="F:DNA-binding transcription factor activity"/>
    <property type="evidence" value="ECO:0007669"/>
    <property type="project" value="InterPro"/>
</dbReference>
<organism evidence="3 4">
    <name type="scientific">Galerina marginata (strain CBS 339.88)</name>
    <dbReference type="NCBI Taxonomy" id="685588"/>
    <lineage>
        <taxon>Eukaryota</taxon>
        <taxon>Fungi</taxon>
        <taxon>Dikarya</taxon>
        <taxon>Basidiomycota</taxon>
        <taxon>Agaricomycotina</taxon>
        <taxon>Agaricomycetes</taxon>
        <taxon>Agaricomycetidae</taxon>
        <taxon>Agaricales</taxon>
        <taxon>Agaricineae</taxon>
        <taxon>Strophariaceae</taxon>
        <taxon>Galerina</taxon>
    </lineage>
</organism>
<dbReference type="InterPro" id="IPR046347">
    <property type="entry name" value="bZIP_sf"/>
</dbReference>
<dbReference type="OrthoDB" id="2257100at2759"/>
<evidence type="ECO:0000256" key="1">
    <source>
        <dbReference type="SAM" id="MobiDB-lite"/>
    </source>
</evidence>
<feature type="compositionally biased region" description="Polar residues" evidence="1">
    <location>
        <begin position="67"/>
        <end position="76"/>
    </location>
</feature>
<keyword evidence="4" id="KW-1185">Reference proteome</keyword>
<proteinExistence type="predicted"/>
<dbReference type="SMART" id="SM00338">
    <property type="entry name" value="BRLZ"/>
    <property type="match status" value="1"/>
</dbReference>
<feature type="region of interest" description="Disordered" evidence="1">
    <location>
        <begin position="34"/>
        <end position="138"/>
    </location>
</feature>